<evidence type="ECO:0000313" key="2">
    <source>
        <dbReference type="Proteomes" id="UP000289257"/>
    </source>
</evidence>
<protein>
    <submittedName>
        <fullName evidence="1">Uncharacterized protein</fullName>
    </submittedName>
</protein>
<reference evidence="1" key="1">
    <citation type="submission" date="2019-01" db="EMBL/GenBank/DDBJ databases">
        <title>Genomic signatures and co-occurrence patterns of the ultra-small Saccharimodia (Patescibacteria phylum) suggest a symbiotic lifestyle.</title>
        <authorList>
            <person name="Lemos L."/>
            <person name="Medeiros J."/>
            <person name="Andreote F."/>
            <person name="Fernandes G."/>
            <person name="Varani A."/>
            <person name="Oliveira G."/>
            <person name="Pylro V."/>
        </authorList>
    </citation>
    <scope>NUCLEOTIDE SEQUENCE [LARGE SCALE GENOMIC DNA]</scope>
    <source>
        <strain evidence="1">AMD02</strain>
    </source>
</reference>
<gene>
    <name evidence="1" type="ORF">EOT05_01095</name>
</gene>
<organism evidence="1 2">
    <name type="scientific">Candidatus Microsaccharimonas sossegonensis</name>
    <dbReference type="NCBI Taxonomy" id="2506948"/>
    <lineage>
        <taxon>Bacteria</taxon>
        <taxon>Candidatus Saccharimonadota</taxon>
        <taxon>Candidatus Saccharimonadia</taxon>
        <taxon>Candidatus Saccharimonadales</taxon>
        <taxon>Candidatus Saccharimonadaceae</taxon>
        <taxon>Candidatus Microsaccharimonas</taxon>
    </lineage>
</organism>
<name>A0A4Q0AGQ5_9BACT</name>
<dbReference type="AlphaFoldDB" id="A0A4Q0AGQ5"/>
<evidence type="ECO:0000313" key="1">
    <source>
        <dbReference type="EMBL" id="RWZ78345.1"/>
    </source>
</evidence>
<proteinExistence type="predicted"/>
<comment type="caution">
    <text evidence="1">The sequence shown here is derived from an EMBL/GenBank/DDBJ whole genome shotgun (WGS) entry which is preliminary data.</text>
</comment>
<dbReference type="EMBL" id="SCKX01000001">
    <property type="protein sequence ID" value="RWZ78345.1"/>
    <property type="molecule type" value="Genomic_DNA"/>
</dbReference>
<accession>A0A4Q0AGQ5</accession>
<dbReference type="Proteomes" id="UP000289257">
    <property type="component" value="Unassembled WGS sequence"/>
</dbReference>
<sequence>MKKTQNKTSVFKKIATIIVLIFLAVLLFVAFAYLTKIWPFNNNSQNNLPVKIMDSQKNATKDTIPAAKDTTTKTTDQVPVNATVTATIDELFQSNGKITFKATVQSSVVGGKCSVTFTNPNDKPVVRTFNATAGKTVTVCGPVEIPEQEFTYLGQWDATFRYYINDGQITATKVITIQ</sequence>
<keyword evidence="2" id="KW-1185">Reference proteome</keyword>